<dbReference type="RefSeq" id="WP_249057172.1">
    <property type="nucleotide sequence ID" value="NZ_JALZWP010000004.1"/>
</dbReference>
<proteinExistence type="predicted"/>
<reference evidence="1 2" key="1">
    <citation type="submission" date="2022-05" db="EMBL/GenBank/DDBJ databases">
        <title>Seasonal and diel survey of microbial diversity of the Tyrrhenian coast.</title>
        <authorList>
            <person name="Gattoni G."/>
            <person name="Corral P."/>
        </authorList>
    </citation>
    <scope>NUCLEOTIDE SEQUENCE [LARGE SCALE GENOMIC DNA]</scope>
    <source>
        <strain evidence="1 2">V10</strain>
    </source>
</reference>
<name>A0ABT0LZW9_9RHOB</name>
<organism evidence="1 2">
    <name type="scientific">Roseinatronobacter domitianus</name>
    <dbReference type="NCBI Taxonomy" id="2940293"/>
    <lineage>
        <taxon>Bacteria</taxon>
        <taxon>Pseudomonadati</taxon>
        <taxon>Pseudomonadota</taxon>
        <taxon>Alphaproteobacteria</taxon>
        <taxon>Rhodobacterales</taxon>
        <taxon>Paracoccaceae</taxon>
        <taxon>Roseinatronobacter</taxon>
    </lineage>
</organism>
<sequence>MAHSLDKTHPALAAIDVAAKRLPHSVAPADFLDDPKHPASAHHGTERHVQDNICFHPYLPHAGQGFTHALPAKSCWQDVCSTLPDFAHFCAYMLCVLARYHAKADTSREKY</sequence>
<keyword evidence="2" id="KW-1185">Reference proteome</keyword>
<comment type="caution">
    <text evidence="1">The sequence shown here is derived from an EMBL/GenBank/DDBJ whole genome shotgun (WGS) entry which is preliminary data.</text>
</comment>
<dbReference type="EMBL" id="JALZWP010000004">
    <property type="protein sequence ID" value="MCL1628161.1"/>
    <property type="molecule type" value="Genomic_DNA"/>
</dbReference>
<evidence type="ECO:0000313" key="2">
    <source>
        <dbReference type="Proteomes" id="UP001202550"/>
    </source>
</evidence>
<evidence type="ECO:0000313" key="1">
    <source>
        <dbReference type="EMBL" id="MCL1628161.1"/>
    </source>
</evidence>
<protein>
    <submittedName>
        <fullName evidence="1">Uncharacterized protein</fullName>
    </submittedName>
</protein>
<accession>A0ABT0LZW9</accession>
<dbReference type="Proteomes" id="UP001202550">
    <property type="component" value="Unassembled WGS sequence"/>
</dbReference>
<gene>
    <name evidence="1" type="ORF">M3N55_05405</name>
</gene>